<dbReference type="CDD" id="cd00063">
    <property type="entry name" value="FN3"/>
    <property type="match status" value="4"/>
</dbReference>
<dbReference type="PRINTS" id="PR00014">
    <property type="entry name" value="FNTYPEIII"/>
</dbReference>
<feature type="compositionally biased region" description="Low complexity" evidence="5">
    <location>
        <begin position="1175"/>
        <end position="1185"/>
    </location>
</feature>
<keyword evidence="2" id="KW-0326">Glycosidase</keyword>
<keyword evidence="1" id="KW-0677">Repeat</keyword>
<dbReference type="PANTHER" id="PTHR13817:SF166">
    <property type="entry name" value="NEURONAL IGCAM-RELATED"/>
    <property type="match status" value="1"/>
</dbReference>
<accession>A0ABP8WVV3</accession>
<keyword evidence="2" id="KW-0378">Hydrolase</keyword>
<evidence type="ECO:0000259" key="6">
    <source>
        <dbReference type="PROSITE" id="PS50853"/>
    </source>
</evidence>
<feature type="compositionally biased region" description="Polar residues" evidence="5">
    <location>
        <begin position="648"/>
        <end position="659"/>
    </location>
</feature>
<protein>
    <recommendedName>
        <fullName evidence="6">Fibronectin type-III domain-containing protein</fullName>
    </recommendedName>
</protein>
<evidence type="ECO:0000256" key="3">
    <source>
        <dbReference type="ARBA" id="ARBA00023326"/>
    </source>
</evidence>
<feature type="domain" description="Fibronectin type-III" evidence="6">
    <location>
        <begin position="769"/>
        <end position="860"/>
    </location>
</feature>
<evidence type="ECO:0000313" key="8">
    <source>
        <dbReference type="Proteomes" id="UP001500621"/>
    </source>
</evidence>
<keyword evidence="3" id="KW-0119">Carbohydrate metabolism</keyword>
<dbReference type="InterPro" id="IPR036116">
    <property type="entry name" value="FN3_sf"/>
</dbReference>
<proteinExistence type="predicted"/>
<evidence type="ECO:0000256" key="1">
    <source>
        <dbReference type="ARBA" id="ARBA00022737"/>
    </source>
</evidence>
<dbReference type="EMBL" id="BAABIM010000004">
    <property type="protein sequence ID" value="GAA4696406.1"/>
    <property type="molecule type" value="Genomic_DNA"/>
</dbReference>
<dbReference type="PANTHER" id="PTHR13817">
    <property type="entry name" value="TITIN"/>
    <property type="match status" value="1"/>
</dbReference>
<gene>
    <name evidence="7" type="ORF">GCM10023226_38560</name>
</gene>
<reference evidence="8" key="1">
    <citation type="journal article" date="2019" name="Int. J. Syst. Evol. Microbiol.">
        <title>The Global Catalogue of Microorganisms (GCM) 10K type strain sequencing project: providing services to taxonomists for standard genome sequencing and annotation.</title>
        <authorList>
            <consortium name="The Broad Institute Genomics Platform"/>
            <consortium name="The Broad Institute Genome Sequencing Center for Infectious Disease"/>
            <person name="Wu L."/>
            <person name="Ma J."/>
        </authorList>
    </citation>
    <scope>NUCLEOTIDE SEQUENCE [LARGE SCALE GENOMIC DNA]</scope>
    <source>
        <strain evidence="8">JCM 18127</strain>
    </source>
</reference>
<feature type="region of interest" description="Disordered" evidence="5">
    <location>
        <begin position="1174"/>
        <end position="1193"/>
    </location>
</feature>
<dbReference type="SMART" id="SM00060">
    <property type="entry name" value="FN3"/>
    <property type="match status" value="5"/>
</dbReference>
<feature type="domain" description="Fibronectin type-III" evidence="6">
    <location>
        <begin position="446"/>
        <end position="534"/>
    </location>
</feature>
<feature type="domain" description="Fibronectin type-III" evidence="6">
    <location>
        <begin position="1098"/>
        <end position="1191"/>
    </location>
</feature>
<dbReference type="Gene3D" id="2.60.40.10">
    <property type="entry name" value="Immunoglobulins"/>
    <property type="match status" value="5"/>
</dbReference>
<dbReference type="Proteomes" id="UP001500621">
    <property type="component" value="Unassembled WGS sequence"/>
</dbReference>
<organism evidence="7 8">
    <name type="scientific">Nocardioides nanhaiensis</name>
    <dbReference type="NCBI Taxonomy" id="1476871"/>
    <lineage>
        <taxon>Bacteria</taxon>
        <taxon>Bacillati</taxon>
        <taxon>Actinomycetota</taxon>
        <taxon>Actinomycetes</taxon>
        <taxon>Propionibacteriales</taxon>
        <taxon>Nocardioidaceae</taxon>
        <taxon>Nocardioides</taxon>
    </lineage>
</organism>
<dbReference type="SUPFAM" id="SSF49265">
    <property type="entry name" value="Fibronectin type III"/>
    <property type="match status" value="3"/>
</dbReference>
<evidence type="ECO:0000256" key="4">
    <source>
        <dbReference type="SAM" id="Coils"/>
    </source>
</evidence>
<dbReference type="InterPro" id="IPR003961">
    <property type="entry name" value="FN3_dom"/>
</dbReference>
<name>A0ABP8WVV3_9ACTN</name>
<dbReference type="SUPFAM" id="SSF55486">
    <property type="entry name" value="Metalloproteases ('zincins'), catalytic domain"/>
    <property type="match status" value="1"/>
</dbReference>
<evidence type="ECO:0000256" key="2">
    <source>
        <dbReference type="ARBA" id="ARBA00023295"/>
    </source>
</evidence>
<dbReference type="InterPro" id="IPR050964">
    <property type="entry name" value="Striated_Muscle_Regulatory"/>
</dbReference>
<evidence type="ECO:0000313" key="7">
    <source>
        <dbReference type="EMBL" id="GAA4696406.1"/>
    </source>
</evidence>
<keyword evidence="3" id="KW-0624">Polysaccharide degradation</keyword>
<evidence type="ECO:0000256" key="5">
    <source>
        <dbReference type="SAM" id="MobiDB-lite"/>
    </source>
</evidence>
<feature type="domain" description="Fibronectin type-III" evidence="6">
    <location>
        <begin position="541"/>
        <end position="632"/>
    </location>
</feature>
<sequence length="1370" mass="139207">MLDKPMRGRAAVAELGDQLAVAAARNDLRPAELRTLLRTDSAVWVDRQGAIFYVDPGHADHEGHAATGATGARTPQAAAAPLAETFQLHSNPTASLTILLDFDGSYVGGTAWNSQTGVTPGTHPAWDPAGNGATFSDSEKQLVQEVWAMVAEDYAPFDVDVTTEDTGPAAIERSDSGDTVYGTRVLVTPSEDPFAKICNRECGGVAYLSVFDQVGSGFQPAWVFPQALGDDSKNIAEAASHEAGHNLGLDHDGTATTGYYTGHGIWAPIMGVGYDRPLVQWSAGSYSGANNPQDDLGILSGYLGARPDEATGSVATPASLPLGDAVIGTPGDVDTFVLGACAANAVVQVQPSALAPNLDVRATLVDADGVERASAAPVSGPGSRATASGLGASLTVPSGDGWVLTVEGVGQGSWSGGGYDDYGSLGAYTVSAPGCDGALAEGVPGEPDQVVGSAAGTDSLTLTWAPPASQGDGPVTGYIVSRSGSATTERVGADARSHTFTGLTPGTTYELSVRAVNATGSGRTTSVTVRTADPVPEAPSAPQDLLGQYNASTGEIEVYWTEPATTGTAPILGYDIYFDGGYVTRMPATSRGVALSMTGGFAEGEYVVGVAAASSAGVSPVSTVPVTVALPDQPANDDVADAALLSGPSGSTPGDNTYATREATDPAPPTSYTAGGYSVWFSWTPEQDGRVDMRTFGGAADRDTTLAAYTGQPGSLTQVAGADDTFGAHAGISFDAAAGTRYLVAVDGFAFPGGSGPFSLAWSQAVLQAPSAPTQVSAQPGDSQAIVSWAAAGANGSTVTGYRVTSSPGGVTRSVAGDTTTAIVGGLTNGTPYTFTVVATNAIGDSVASLPSAPVTPQPQDTAGPVVSDFDFTPKTVDITTGQKQVTVSVRLTDTTGAEAPVMIVGSDTTSQTLGFGQMTRTSGTAQDGVYQRTVTIPTTAAPGAWSVRLYPVSDTLGNDGPGFQDHPTKLTVTNTPQDTEAPVVSDFDFTPKTVDITTGQKQVTVSVRLTDATGAEAPVMIVGSDTTSQTLGFGQMTRTSGTAQDGVYLRTVTIPTTAAPGSWSVLLYPVSDTLGNDSPGFQTHPTKLTVTNTPATAPDAPARPDVSLDDRTATITWQPPADNGSPITGYTITGTNDAGTQTVDADTTQAVFTGLIRGQTYTFTVVATNAVGNSAPSPATDPVTPATPPSAPTDVSAIAGDRSAAVMWTASTSSIPLTGYTVTAAPGGATTTVAGDRTSAVLPGLVNGTAYTFTVVATNDVGDSPASTASSPVTPRAQIAPACTRAQADAANAASLVTSLTTQLKTAKKQLSTAKTQLRMAKNSGNKAKVKRATAKVKKATTKTKKLTAGLRTAQTSLTQAQTRVRQNC</sequence>
<keyword evidence="4" id="KW-0175">Coiled coil</keyword>
<feature type="region of interest" description="Disordered" evidence="5">
    <location>
        <begin position="646"/>
        <end position="669"/>
    </location>
</feature>
<comment type="caution">
    <text evidence="7">The sequence shown here is derived from an EMBL/GenBank/DDBJ whole genome shotgun (WGS) entry which is preliminary data.</text>
</comment>
<feature type="domain" description="Fibronectin type-III" evidence="6">
    <location>
        <begin position="1192"/>
        <end position="1278"/>
    </location>
</feature>
<feature type="coiled-coil region" evidence="4">
    <location>
        <begin position="1298"/>
        <end position="1325"/>
    </location>
</feature>
<dbReference type="Pfam" id="PF00041">
    <property type="entry name" value="fn3"/>
    <property type="match status" value="4"/>
</dbReference>
<dbReference type="InterPro" id="IPR013783">
    <property type="entry name" value="Ig-like_fold"/>
</dbReference>
<dbReference type="PROSITE" id="PS50853">
    <property type="entry name" value="FN3"/>
    <property type="match status" value="5"/>
</dbReference>
<keyword evidence="8" id="KW-1185">Reference proteome</keyword>